<dbReference type="Proteomes" id="UP000252733">
    <property type="component" value="Unassembled WGS sequence"/>
</dbReference>
<organism evidence="3 4">
    <name type="scientific">Marinilabilia salmonicolor</name>
    <dbReference type="NCBI Taxonomy" id="989"/>
    <lineage>
        <taxon>Bacteria</taxon>
        <taxon>Pseudomonadati</taxon>
        <taxon>Bacteroidota</taxon>
        <taxon>Bacteroidia</taxon>
        <taxon>Marinilabiliales</taxon>
        <taxon>Marinilabiliaceae</taxon>
        <taxon>Marinilabilia</taxon>
    </lineage>
</organism>
<feature type="signal peptide" evidence="2">
    <location>
        <begin position="1"/>
        <end position="23"/>
    </location>
</feature>
<evidence type="ECO:0000256" key="2">
    <source>
        <dbReference type="SAM" id="SignalP"/>
    </source>
</evidence>
<keyword evidence="2" id="KW-0732">Signal</keyword>
<dbReference type="EMBL" id="QPIZ01000012">
    <property type="protein sequence ID" value="RCW33918.1"/>
    <property type="molecule type" value="Genomic_DNA"/>
</dbReference>
<feature type="chain" id="PRO_5030056692" evidence="2">
    <location>
        <begin position="24"/>
        <end position="73"/>
    </location>
</feature>
<name>A0A2T0XQ44_9BACT</name>
<comment type="caution">
    <text evidence="3">The sequence shown here is derived from an EMBL/GenBank/DDBJ whole genome shotgun (WGS) entry which is preliminary data.</text>
</comment>
<evidence type="ECO:0000313" key="3">
    <source>
        <dbReference type="EMBL" id="RCW33918.1"/>
    </source>
</evidence>
<evidence type="ECO:0000256" key="1">
    <source>
        <dbReference type="SAM" id="Coils"/>
    </source>
</evidence>
<keyword evidence="1" id="KW-0175">Coiled coil</keyword>
<dbReference type="RefSeq" id="WP_106152461.1">
    <property type="nucleotide sequence ID" value="NZ_PVTS01000004.1"/>
</dbReference>
<dbReference type="PROSITE" id="PS51257">
    <property type="entry name" value="PROKAR_LIPOPROTEIN"/>
    <property type="match status" value="1"/>
</dbReference>
<keyword evidence="4" id="KW-1185">Reference proteome</keyword>
<sequence>MKKTVSLLGVIALLFFASCGSSGGDKTNAPEGTSDVEAIGEEVADSVSVEIEKARLELEQKVDEVDAALNELE</sequence>
<dbReference type="OrthoDB" id="9907394at2"/>
<protein>
    <submittedName>
        <fullName evidence="3">Uncharacterized protein</fullName>
    </submittedName>
</protein>
<accession>A0A2T0XQ44</accession>
<reference evidence="3 4" key="1">
    <citation type="submission" date="2018-07" db="EMBL/GenBank/DDBJ databases">
        <title>Freshwater and sediment microbial communities from various areas in North America, analyzing microbe dynamics in response to fracking.</title>
        <authorList>
            <person name="Lamendella R."/>
        </authorList>
    </citation>
    <scope>NUCLEOTIDE SEQUENCE [LARGE SCALE GENOMIC DNA]</scope>
    <source>
        <strain evidence="3 4">160A</strain>
    </source>
</reference>
<dbReference type="AlphaFoldDB" id="A0A2T0XQ44"/>
<gene>
    <name evidence="3" type="ORF">DFO77_11282</name>
</gene>
<feature type="coiled-coil region" evidence="1">
    <location>
        <begin position="44"/>
        <end position="71"/>
    </location>
</feature>
<evidence type="ECO:0000313" key="4">
    <source>
        <dbReference type="Proteomes" id="UP000252733"/>
    </source>
</evidence>
<proteinExistence type="predicted"/>